<dbReference type="OrthoDB" id="4369127at2759"/>
<comment type="caution">
    <text evidence="2">The sequence shown here is derived from an EMBL/GenBank/DDBJ whole genome shotgun (WGS) entry which is preliminary data.</text>
</comment>
<gene>
    <name evidence="2" type="ORF">AVEN_274742_1</name>
</gene>
<dbReference type="Pfam" id="PF17919">
    <property type="entry name" value="RT_RNaseH_2"/>
    <property type="match status" value="1"/>
</dbReference>
<feature type="non-terminal residue" evidence="2">
    <location>
        <position position="42"/>
    </location>
</feature>
<evidence type="ECO:0000313" key="3">
    <source>
        <dbReference type="Proteomes" id="UP000499080"/>
    </source>
</evidence>
<dbReference type="InterPro" id="IPR041577">
    <property type="entry name" value="RT_RNaseH_2"/>
</dbReference>
<dbReference type="EMBL" id="BGPR01245985">
    <property type="protein sequence ID" value="GBM26227.1"/>
    <property type="molecule type" value="Genomic_DNA"/>
</dbReference>
<sequence length="42" mass="4633">MTDASDFAVGAVLQQHIESTIEPLGFLSRKLSATEKQYSTFD</sequence>
<accession>A0A4Y2EBT1</accession>
<dbReference type="InterPro" id="IPR043502">
    <property type="entry name" value="DNA/RNA_pol_sf"/>
</dbReference>
<dbReference type="GO" id="GO:0071897">
    <property type="term" value="P:DNA biosynthetic process"/>
    <property type="evidence" value="ECO:0007669"/>
    <property type="project" value="UniProtKB-ARBA"/>
</dbReference>
<reference evidence="2 3" key="1">
    <citation type="journal article" date="2019" name="Sci. Rep.">
        <title>Orb-weaving spider Araneus ventricosus genome elucidates the spidroin gene catalogue.</title>
        <authorList>
            <person name="Kono N."/>
            <person name="Nakamura H."/>
            <person name="Ohtoshi R."/>
            <person name="Moran D.A.P."/>
            <person name="Shinohara A."/>
            <person name="Yoshida Y."/>
            <person name="Fujiwara M."/>
            <person name="Mori M."/>
            <person name="Tomita M."/>
            <person name="Arakawa K."/>
        </authorList>
    </citation>
    <scope>NUCLEOTIDE SEQUENCE [LARGE SCALE GENOMIC DNA]</scope>
</reference>
<evidence type="ECO:0000313" key="2">
    <source>
        <dbReference type="EMBL" id="GBM26227.1"/>
    </source>
</evidence>
<organism evidence="2 3">
    <name type="scientific">Araneus ventricosus</name>
    <name type="common">Orbweaver spider</name>
    <name type="synonym">Epeira ventricosa</name>
    <dbReference type="NCBI Taxonomy" id="182803"/>
    <lineage>
        <taxon>Eukaryota</taxon>
        <taxon>Metazoa</taxon>
        <taxon>Ecdysozoa</taxon>
        <taxon>Arthropoda</taxon>
        <taxon>Chelicerata</taxon>
        <taxon>Arachnida</taxon>
        <taxon>Araneae</taxon>
        <taxon>Araneomorphae</taxon>
        <taxon>Entelegynae</taxon>
        <taxon>Araneoidea</taxon>
        <taxon>Araneidae</taxon>
        <taxon>Araneus</taxon>
    </lineage>
</organism>
<evidence type="ECO:0000259" key="1">
    <source>
        <dbReference type="Pfam" id="PF17919"/>
    </source>
</evidence>
<dbReference type="Proteomes" id="UP000499080">
    <property type="component" value="Unassembled WGS sequence"/>
</dbReference>
<dbReference type="SUPFAM" id="SSF56672">
    <property type="entry name" value="DNA/RNA polymerases"/>
    <property type="match status" value="1"/>
</dbReference>
<keyword evidence="3" id="KW-1185">Reference proteome</keyword>
<name>A0A4Y2EBT1_ARAVE</name>
<dbReference type="AlphaFoldDB" id="A0A4Y2EBT1"/>
<feature type="domain" description="Reverse transcriptase/retrotransposon-derived protein RNase H-like" evidence="1">
    <location>
        <begin position="1"/>
        <end position="42"/>
    </location>
</feature>
<proteinExistence type="predicted"/>
<protein>
    <recommendedName>
        <fullName evidence="1">Reverse transcriptase/retrotransposon-derived protein RNase H-like domain-containing protein</fullName>
    </recommendedName>
</protein>